<name>A0A4C1XD17_EUMVA</name>
<comment type="caution">
    <text evidence="1">The sequence shown here is derived from an EMBL/GenBank/DDBJ whole genome shotgun (WGS) entry which is preliminary data.</text>
</comment>
<gene>
    <name evidence="1" type="ORF">EVAR_91379_1</name>
</gene>
<sequence length="97" mass="10985">MYAPHNIATAAYVLLKRDMVNKRRAGRQRASNVSAEANGIFLIGVGYTMNKDDVGRPRWSFNFVTQAVQNINKVFASPLKKFKYFDIALPGLLLHDR</sequence>
<accession>A0A4C1XD17</accession>
<proteinExistence type="predicted"/>
<protein>
    <submittedName>
        <fullName evidence="1">Uncharacterized protein</fullName>
    </submittedName>
</protein>
<reference evidence="1 2" key="1">
    <citation type="journal article" date="2019" name="Commun. Biol.">
        <title>The bagworm genome reveals a unique fibroin gene that provides high tensile strength.</title>
        <authorList>
            <person name="Kono N."/>
            <person name="Nakamura H."/>
            <person name="Ohtoshi R."/>
            <person name="Tomita M."/>
            <person name="Numata K."/>
            <person name="Arakawa K."/>
        </authorList>
    </citation>
    <scope>NUCLEOTIDE SEQUENCE [LARGE SCALE GENOMIC DNA]</scope>
</reference>
<dbReference type="AlphaFoldDB" id="A0A4C1XD17"/>
<keyword evidence="2" id="KW-1185">Reference proteome</keyword>
<evidence type="ECO:0000313" key="1">
    <source>
        <dbReference type="EMBL" id="GBP60344.1"/>
    </source>
</evidence>
<dbReference type="Proteomes" id="UP000299102">
    <property type="component" value="Unassembled WGS sequence"/>
</dbReference>
<organism evidence="1 2">
    <name type="scientific">Eumeta variegata</name>
    <name type="common">Bagworm moth</name>
    <name type="synonym">Eumeta japonica</name>
    <dbReference type="NCBI Taxonomy" id="151549"/>
    <lineage>
        <taxon>Eukaryota</taxon>
        <taxon>Metazoa</taxon>
        <taxon>Ecdysozoa</taxon>
        <taxon>Arthropoda</taxon>
        <taxon>Hexapoda</taxon>
        <taxon>Insecta</taxon>
        <taxon>Pterygota</taxon>
        <taxon>Neoptera</taxon>
        <taxon>Endopterygota</taxon>
        <taxon>Lepidoptera</taxon>
        <taxon>Glossata</taxon>
        <taxon>Ditrysia</taxon>
        <taxon>Tineoidea</taxon>
        <taxon>Psychidae</taxon>
        <taxon>Oiketicinae</taxon>
        <taxon>Eumeta</taxon>
    </lineage>
</organism>
<evidence type="ECO:0000313" key="2">
    <source>
        <dbReference type="Proteomes" id="UP000299102"/>
    </source>
</evidence>
<dbReference type="EMBL" id="BGZK01000786">
    <property type="protein sequence ID" value="GBP60344.1"/>
    <property type="molecule type" value="Genomic_DNA"/>
</dbReference>